<evidence type="ECO:0000256" key="1">
    <source>
        <dbReference type="ARBA" id="ARBA00022723"/>
    </source>
</evidence>
<sequence length="219" mass="25472">MSEPDKITTDQYGRKQWNLEEYAKDAKKKKKAPVKDTSKDYSVSDSTSYVSHRDNLLKESVESVKQHTLLNPAAISGSDGSTRNKVFGFFCPVCELSFRDNMALIDHLNSPQHIEKVKGSFDGELNAGVRRATFEEVKEMLDYLVAQENKSLEVQESFRERVRKREEFDKERIKRRGERRLTKRRRRNMEKEMRNADVEDDGDFQKMMGFNGFGSTKRA</sequence>
<dbReference type="PROSITE" id="PS00028">
    <property type="entry name" value="ZINC_FINGER_C2H2_1"/>
    <property type="match status" value="1"/>
</dbReference>
<feature type="region of interest" description="Disordered" evidence="5">
    <location>
        <begin position="179"/>
        <end position="200"/>
    </location>
</feature>
<dbReference type="Proteomes" id="UP000837801">
    <property type="component" value="Unassembled WGS sequence"/>
</dbReference>
<keyword evidence="3" id="KW-0862">Zinc</keyword>
<dbReference type="EMBL" id="CAKXYY010000002">
    <property type="protein sequence ID" value="CAH2350744.1"/>
    <property type="molecule type" value="Genomic_DNA"/>
</dbReference>
<dbReference type="GO" id="GO:0008270">
    <property type="term" value="F:zinc ion binding"/>
    <property type="evidence" value="ECO:0007669"/>
    <property type="project" value="UniProtKB-KW"/>
</dbReference>
<organism evidence="7 8">
    <name type="scientific">[Candida] railenensis</name>
    <dbReference type="NCBI Taxonomy" id="45579"/>
    <lineage>
        <taxon>Eukaryota</taxon>
        <taxon>Fungi</taxon>
        <taxon>Dikarya</taxon>
        <taxon>Ascomycota</taxon>
        <taxon>Saccharomycotina</taxon>
        <taxon>Pichiomycetes</taxon>
        <taxon>Debaryomycetaceae</taxon>
        <taxon>Kurtzmaniella</taxon>
    </lineage>
</organism>
<keyword evidence="2" id="KW-0863">Zinc-finger</keyword>
<dbReference type="GO" id="GO:0005681">
    <property type="term" value="C:spliceosomal complex"/>
    <property type="evidence" value="ECO:0007669"/>
    <property type="project" value="InterPro"/>
</dbReference>
<comment type="caution">
    <text evidence="7">The sequence shown here is derived from an EMBL/GenBank/DDBJ whole genome shotgun (WGS) entry which is preliminary data.</text>
</comment>
<feature type="compositionally biased region" description="Basic residues" evidence="5">
    <location>
        <begin position="179"/>
        <end position="188"/>
    </location>
</feature>
<evidence type="ECO:0000256" key="2">
    <source>
        <dbReference type="ARBA" id="ARBA00022771"/>
    </source>
</evidence>
<keyword evidence="1" id="KW-0479">Metal-binding</keyword>
<dbReference type="InterPro" id="IPR036236">
    <property type="entry name" value="Znf_C2H2_sf"/>
</dbReference>
<keyword evidence="8" id="KW-1185">Reference proteome</keyword>
<dbReference type="InterPro" id="IPR013087">
    <property type="entry name" value="Znf_C2H2_type"/>
</dbReference>
<name>A0A9P0VWD8_9ASCO</name>
<dbReference type="GO" id="GO:0046540">
    <property type="term" value="C:U4/U6 x U5 tri-snRNP complex"/>
    <property type="evidence" value="ECO:0007669"/>
    <property type="project" value="TreeGrafter"/>
</dbReference>
<keyword evidence="4" id="KW-0539">Nucleus</keyword>
<evidence type="ECO:0000256" key="5">
    <source>
        <dbReference type="SAM" id="MobiDB-lite"/>
    </source>
</evidence>
<dbReference type="InterPro" id="IPR040107">
    <property type="entry name" value="Snu23"/>
</dbReference>
<evidence type="ECO:0000256" key="3">
    <source>
        <dbReference type="ARBA" id="ARBA00022833"/>
    </source>
</evidence>
<dbReference type="AlphaFoldDB" id="A0A9P0VWD8"/>
<dbReference type="OrthoDB" id="30343at2759"/>
<proteinExistence type="predicted"/>
<dbReference type="GO" id="GO:0000398">
    <property type="term" value="P:mRNA splicing, via spliceosome"/>
    <property type="evidence" value="ECO:0007669"/>
    <property type="project" value="InterPro"/>
</dbReference>
<dbReference type="Pfam" id="PF12874">
    <property type="entry name" value="zf-met"/>
    <property type="match status" value="1"/>
</dbReference>
<feature type="region of interest" description="Disordered" evidence="5">
    <location>
        <begin position="24"/>
        <end position="47"/>
    </location>
</feature>
<protein>
    <submittedName>
        <fullName evidence="7">23 kDa U4/U6.U5 small nuclear ribonucleoprotein component</fullName>
    </submittedName>
</protein>
<feature type="domain" description="C2H2-type" evidence="6">
    <location>
        <begin position="91"/>
        <end position="113"/>
    </location>
</feature>
<evidence type="ECO:0000256" key="4">
    <source>
        <dbReference type="ARBA" id="ARBA00023242"/>
    </source>
</evidence>
<evidence type="ECO:0000313" key="8">
    <source>
        <dbReference type="Proteomes" id="UP000837801"/>
    </source>
</evidence>
<evidence type="ECO:0000313" key="7">
    <source>
        <dbReference type="EMBL" id="CAH2350744.1"/>
    </source>
</evidence>
<dbReference type="PANTHER" id="PTHR45986">
    <property type="entry name" value="ZINC FINGER MATRIN-TYPE PROTEIN 2"/>
    <property type="match status" value="1"/>
</dbReference>
<gene>
    <name evidence="7" type="ORF">CLIB1423_02S04148</name>
</gene>
<keyword evidence="7" id="KW-0687">Ribonucleoprotein</keyword>
<evidence type="ECO:0000259" key="6">
    <source>
        <dbReference type="PROSITE" id="PS00028"/>
    </source>
</evidence>
<dbReference type="PANTHER" id="PTHR45986:SF1">
    <property type="entry name" value="ZINC FINGER MATRIN-TYPE PROTEIN 2"/>
    <property type="match status" value="1"/>
</dbReference>
<accession>A0A9P0VWD8</accession>
<dbReference type="SUPFAM" id="SSF57667">
    <property type="entry name" value="beta-beta-alpha zinc fingers"/>
    <property type="match status" value="1"/>
</dbReference>
<reference evidence="7" key="1">
    <citation type="submission" date="2022-03" db="EMBL/GenBank/DDBJ databases">
        <authorList>
            <person name="Legras J.-L."/>
            <person name="Devillers H."/>
            <person name="Grondin C."/>
        </authorList>
    </citation>
    <scope>NUCLEOTIDE SEQUENCE</scope>
    <source>
        <strain evidence="7">CLIB 1423</strain>
    </source>
</reference>